<evidence type="ECO:0000313" key="4">
    <source>
        <dbReference type="Proteomes" id="UP000433104"/>
    </source>
</evidence>
<dbReference type="Gene3D" id="3.50.50.60">
    <property type="entry name" value="FAD/NAD(P)-binding domain"/>
    <property type="match status" value="1"/>
</dbReference>
<dbReference type="InterPro" id="IPR050407">
    <property type="entry name" value="Geranylgeranyl_reductase"/>
</dbReference>
<dbReference type="SUPFAM" id="SSF51905">
    <property type="entry name" value="FAD/NAD(P)-binding domain"/>
    <property type="match status" value="1"/>
</dbReference>
<evidence type="ECO:0000259" key="2">
    <source>
        <dbReference type="Pfam" id="PF01494"/>
    </source>
</evidence>
<name>A0A844ZCZ6_9SPHN</name>
<evidence type="ECO:0000313" key="3">
    <source>
        <dbReference type="EMBL" id="MXO85063.1"/>
    </source>
</evidence>
<accession>A0A844ZCZ6</accession>
<organism evidence="3 4">
    <name type="scientific">Parapontixanthobacter aurantiacus</name>
    <dbReference type="NCBI Taxonomy" id="1463599"/>
    <lineage>
        <taxon>Bacteria</taxon>
        <taxon>Pseudomonadati</taxon>
        <taxon>Pseudomonadota</taxon>
        <taxon>Alphaproteobacteria</taxon>
        <taxon>Sphingomonadales</taxon>
        <taxon>Erythrobacteraceae</taxon>
        <taxon>Parapontixanthobacter</taxon>
    </lineage>
</organism>
<dbReference type="GO" id="GO:0071949">
    <property type="term" value="F:FAD binding"/>
    <property type="evidence" value="ECO:0007669"/>
    <property type="project" value="InterPro"/>
</dbReference>
<dbReference type="InterPro" id="IPR002938">
    <property type="entry name" value="FAD-bd"/>
</dbReference>
<dbReference type="PANTHER" id="PTHR42685">
    <property type="entry name" value="GERANYLGERANYL DIPHOSPHATE REDUCTASE"/>
    <property type="match status" value="1"/>
</dbReference>
<dbReference type="Proteomes" id="UP000433104">
    <property type="component" value="Unassembled WGS sequence"/>
</dbReference>
<sequence>MATASRRSRDRGSRGEARLPLPSVRGADQMTRPIVLGAGPAGSVAAMLLARAGAEPILIDRQVEVGDAICGGFMSWRTAASLRALGSDPLTLGARPVTRLRQYSGERVAEADLPEPAYGLSRKALDTALRASAVQCGARLEIDRARSVKEGEIEGERRSWHSPAIFLATGKHDVRGEARARNSGNLALGLRVRLPPSSELERLVGDAIELHLFEGGYAGIVLQEGGNGNVCLALRKSALAEAGGDPWDLLRKVATDNPHFASRLALADAEEPVDTIGAVPYGWTARKTSHGIYRLGDQAAVIPSLAGEGMAIALASGQAAARAYLAGESAELFQRRFAQRAARPVRVAEKLWHLAETSRGAAGLTLAASAFPELARLAMKMSRI</sequence>
<keyword evidence="4" id="KW-1185">Reference proteome</keyword>
<dbReference type="PANTHER" id="PTHR42685:SF22">
    <property type="entry name" value="CONDITIONED MEDIUM FACTOR RECEPTOR 1"/>
    <property type="match status" value="1"/>
</dbReference>
<feature type="domain" description="FAD-binding" evidence="2">
    <location>
        <begin position="34"/>
        <end position="145"/>
    </location>
</feature>
<reference evidence="3 4" key="1">
    <citation type="submission" date="2019-12" db="EMBL/GenBank/DDBJ databases">
        <title>Genomic-based taxomic classification of the family Erythrobacteraceae.</title>
        <authorList>
            <person name="Xu L."/>
        </authorList>
    </citation>
    <scope>NUCLEOTIDE SEQUENCE [LARGE SCALE GENOMIC DNA]</scope>
    <source>
        <strain evidence="3 4">MCCC 1A09962</strain>
    </source>
</reference>
<evidence type="ECO:0000256" key="1">
    <source>
        <dbReference type="SAM" id="MobiDB-lite"/>
    </source>
</evidence>
<dbReference type="OrthoDB" id="5652862at2"/>
<dbReference type="InterPro" id="IPR036188">
    <property type="entry name" value="FAD/NAD-bd_sf"/>
</dbReference>
<protein>
    <submittedName>
        <fullName evidence="3">FAD-dependent oxidoreductase</fullName>
    </submittedName>
</protein>
<feature type="region of interest" description="Disordered" evidence="1">
    <location>
        <begin position="1"/>
        <end position="24"/>
    </location>
</feature>
<proteinExistence type="predicted"/>
<dbReference type="EMBL" id="WTYW01000001">
    <property type="protein sequence ID" value="MXO85063.1"/>
    <property type="molecule type" value="Genomic_DNA"/>
</dbReference>
<comment type="caution">
    <text evidence="3">The sequence shown here is derived from an EMBL/GenBank/DDBJ whole genome shotgun (WGS) entry which is preliminary data.</text>
</comment>
<dbReference type="Pfam" id="PF01494">
    <property type="entry name" value="FAD_binding_3"/>
    <property type="match status" value="1"/>
</dbReference>
<dbReference type="PRINTS" id="PR00420">
    <property type="entry name" value="RNGMNOXGNASE"/>
</dbReference>
<dbReference type="AlphaFoldDB" id="A0A844ZCZ6"/>
<gene>
    <name evidence="3" type="ORF">GRI38_03355</name>
</gene>